<evidence type="ECO:0000256" key="2">
    <source>
        <dbReference type="ARBA" id="ARBA00023125"/>
    </source>
</evidence>
<evidence type="ECO:0000313" key="6">
    <source>
        <dbReference type="Proteomes" id="UP000295636"/>
    </source>
</evidence>
<dbReference type="CDD" id="cd01392">
    <property type="entry name" value="HTH_LacI"/>
    <property type="match status" value="1"/>
</dbReference>
<dbReference type="PROSITE" id="PS50932">
    <property type="entry name" value="HTH_LACI_2"/>
    <property type="match status" value="1"/>
</dbReference>
<evidence type="ECO:0000313" key="5">
    <source>
        <dbReference type="EMBL" id="TDF93286.1"/>
    </source>
</evidence>
<keyword evidence="1" id="KW-0805">Transcription regulation</keyword>
<dbReference type="InterPro" id="IPR000843">
    <property type="entry name" value="HTH_LacI"/>
</dbReference>
<dbReference type="InterPro" id="IPR046335">
    <property type="entry name" value="LacI/GalR-like_sensor"/>
</dbReference>
<dbReference type="Gene3D" id="3.40.50.2300">
    <property type="match status" value="2"/>
</dbReference>
<proteinExistence type="predicted"/>
<dbReference type="CDD" id="cd06267">
    <property type="entry name" value="PBP1_LacI_sugar_binding-like"/>
    <property type="match status" value="1"/>
</dbReference>
<dbReference type="EMBL" id="SMRT01000017">
    <property type="protein sequence ID" value="TDF93286.1"/>
    <property type="molecule type" value="Genomic_DNA"/>
</dbReference>
<accession>A0A4R5KDK6</accession>
<dbReference type="PROSITE" id="PS00356">
    <property type="entry name" value="HTH_LACI_1"/>
    <property type="match status" value="1"/>
</dbReference>
<evidence type="ECO:0000259" key="4">
    <source>
        <dbReference type="PROSITE" id="PS50932"/>
    </source>
</evidence>
<gene>
    <name evidence="5" type="ORF">E1757_27805</name>
</gene>
<reference evidence="5 6" key="1">
    <citation type="submission" date="2019-03" db="EMBL/GenBank/DDBJ databases">
        <title>This is whole genome sequence of Paenibacillus sp MS74 strain.</title>
        <authorList>
            <person name="Trinh H.N."/>
        </authorList>
    </citation>
    <scope>NUCLEOTIDE SEQUENCE [LARGE SCALE GENOMIC DNA]</scope>
    <source>
        <strain evidence="5 6">MS74</strain>
    </source>
</reference>
<keyword evidence="2" id="KW-0238">DNA-binding</keyword>
<dbReference type="InterPro" id="IPR028082">
    <property type="entry name" value="Peripla_BP_I"/>
</dbReference>
<dbReference type="Gene3D" id="1.10.260.40">
    <property type="entry name" value="lambda repressor-like DNA-binding domains"/>
    <property type="match status" value="1"/>
</dbReference>
<dbReference type="Pfam" id="PF13377">
    <property type="entry name" value="Peripla_BP_3"/>
    <property type="match status" value="1"/>
</dbReference>
<dbReference type="PANTHER" id="PTHR30146:SF109">
    <property type="entry name" value="HTH-TYPE TRANSCRIPTIONAL REGULATOR GALS"/>
    <property type="match status" value="1"/>
</dbReference>
<keyword evidence="3" id="KW-0804">Transcription</keyword>
<dbReference type="SMART" id="SM00354">
    <property type="entry name" value="HTH_LACI"/>
    <property type="match status" value="1"/>
</dbReference>
<dbReference type="Pfam" id="PF00356">
    <property type="entry name" value="LacI"/>
    <property type="match status" value="1"/>
</dbReference>
<dbReference type="PRINTS" id="PR00036">
    <property type="entry name" value="HTHLACI"/>
</dbReference>
<sequence>MKITIKDVALQAGVSIATVSRVLNDKDRVKKTTRLKVEEAIRKLNFQPDHTARSMIMKETRTVGLIVPNLSNEYWGLLAEVIQDKLWEYGYSLIICSNNKNVEKEQAIIQSFTVRRVDGIIFGSSSLFEGAHNNDALLELSHSLHVVSISPSIPGINSVIGDNLQGATDAVEHLIRLGHRHIAYIGGPTVSHERELGYRNALMTHGIAPNEGLIFRGGDDMVQFSQFGYQSMSSLLDSQKTYTAVFCGNDLIAIGAIRAMEDRHIQVPGHISVVGFDDITTAALYKPSLTTVRQPIRELGNAAVDMVLELIQNGDENHVPKKIVYQNQLVVRESSGPV</sequence>
<dbReference type="SUPFAM" id="SSF47413">
    <property type="entry name" value="lambda repressor-like DNA-binding domains"/>
    <property type="match status" value="1"/>
</dbReference>
<dbReference type="GO" id="GO:0000976">
    <property type="term" value="F:transcription cis-regulatory region binding"/>
    <property type="evidence" value="ECO:0007669"/>
    <property type="project" value="TreeGrafter"/>
</dbReference>
<dbReference type="Proteomes" id="UP000295636">
    <property type="component" value="Unassembled WGS sequence"/>
</dbReference>
<dbReference type="AlphaFoldDB" id="A0A4R5KDK6"/>
<dbReference type="PANTHER" id="PTHR30146">
    <property type="entry name" value="LACI-RELATED TRANSCRIPTIONAL REPRESSOR"/>
    <property type="match status" value="1"/>
</dbReference>
<dbReference type="InterPro" id="IPR010982">
    <property type="entry name" value="Lambda_DNA-bd_dom_sf"/>
</dbReference>
<evidence type="ECO:0000256" key="1">
    <source>
        <dbReference type="ARBA" id="ARBA00023015"/>
    </source>
</evidence>
<name>A0A4R5KDK6_9BACL</name>
<dbReference type="RefSeq" id="WP_133234370.1">
    <property type="nucleotide sequence ID" value="NZ_SMRT01000017.1"/>
</dbReference>
<comment type="caution">
    <text evidence="5">The sequence shown here is derived from an EMBL/GenBank/DDBJ whole genome shotgun (WGS) entry which is preliminary data.</text>
</comment>
<keyword evidence="6" id="KW-1185">Reference proteome</keyword>
<evidence type="ECO:0000256" key="3">
    <source>
        <dbReference type="ARBA" id="ARBA00023163"/>
    </source>
</evidence>
<dbReference type="GO" id="GO:0003700">
    <property type="term" value="F:DNA-binding transcription factor activity"/>
    <property type="evidence" value="ECO:0007669"/>
    <property type="project" value="TreeGrafter"/>
</dbReference>
<protein>
    <submittedName>
        <fullName evidence="5">LacI family transcriptional regulator</fullName>
    </submittedName>
</protein>
<dbReference type="OrthoDB" id="9796186at2"/>
<feature type="domain" description="HTH lacI-type" evidence="4">
    <location>
        <begin position="3"/>
        <end position="57"/>
    </location>
</feature>
<dbReference type="SUPFAM" id="SSF53822">
    <property type="entry name" value="Periplasmic binding protein-like I"/>
    <property type="match status" value="1"/>
</dbReference>
<organism evidence="5 6">
    <name type="scientific">Paenibacillus piri</name>
    <dbReference type="NCBI Taxonomy" id="2547395"/>
    <lineage>
        <taxon>Bacteria</taxon>
        <taxon>Bacillati</taxon>
        <taxon>Bacillota</taxon>
        <taxon>Bacilli</taxon>
        <taxon>Bacillales</taxon>
        <taxon>Paenibacillaceae</taxon>
        <taxon>Paenibacillus</taxon>
    </lineage>
</organism>